<accession>A0A939C572</accession>
<proteinExistence type="predicted"/>
<dbReference type="PANTHER" id="PTHR34106:SF5">
    <property type="entry name" value="GLYCOSIDASE"/>
    <property type="match status" value="1"/>
</dbReference>
<evidence type="ECO:0008006" key="5">
    <source>
        <dbReference type="Google" id="ProtNLM"/>
    </source>
</evidence>
<dbReference type="PIRSF" id="PIRSF016202">
    <property type="entry name" value="PH1107"/>
    <property type="match status" value="1"/>
</dbReference>
<sequence>MPCTGEVLVSPESITPSLPGWNVLGVFNPAAARLPSKKIMLLARVAEQPRPGRGGIVRCPAISGKGVLISEKIPAEKVASLSRTTVCLKDRTCRLTSISHFRKIALSSDGSAVESISQKPFFTGTGNEGQFGVEDPRITKLPGKYAMTYVAVSLHEGVSTSLALSKNLRDWKRQGIIFRGENKDVVIFPEKIGGKYVALHRPSGFFAFTRPSLWISYSKDLVYWGRERAIVHPRPNSWDSFKIGAGPPPIKTSEGWLEIYHGIEWQGGKNKYSAGAMLLDLKSPERVIARSPKSKPLFSPVKRFEKKGFVNRVVFPTAALPSLDGKSLLIYYGAADTSIGFRKIPIRDVLNSMLPE</sequence>
<name>A0A939C572_9ARCH</name>
<keyword evidence="2" id="KW-0808">Transferase</keyword>
<evidence type="ECO:0000256" key="1">
    <source>
        <dbReference type="ARBA" id="ARBA00022676"/>
    </source>
</evidence>
<dbReference type="InterPro" id="IPR007184">
    <property type="entry name" value="Mannoside_phosphorylase"/>
</dbReference>
<dbReference type="InterPro" id="IPR023296">
    <property type="entry name" value="Glyco_hydro_beta-prop_sf"/>
</dbReference>
<dbReference type="Gene3D" id="2.115.10.20">
    <property type="entry name" value="Glycosyl hydrolase domain, family 43"/>
    <property type="match status" value="1"/>
</dbReference>
<dbReference type="AlphaFoldDB" id="A0A939C572"/>
<keyword evidence="1" id="KW-0328">Glycosyltransferase</keyword>
<dbReference type="Pfam" id="PF04041">
    <property type="entry name" value="Glyco_hydro_130"/>
    <property type="match status" value="1"/>
</dbReference>
<gene>
    <name evidence="3" type="ORF">JW744_05550</name>
</gene>
<reference evidence="3" key="1">
    <citation type="submission" date="2021-01" db="EMBL/GenBank/DDBJ databases">
        <title>Active Sulfur Cycling in an Early Earth Analoge.</title>
        <authorList>
            <person name="Hahn C.R."/>
            <person name="Youssef N.H."/>
            <person name="Elshahed M."/>
        </authorList>
    </citation>
    <scope>NUCLEOTIDE SEQUENCE</scope>
    <source>
        <strain evidence="3">Zod_Metabat.1151</strain>
    </source>
</reference>
<protein>
    <recommendedName>
        <fullName evidence="5">Glycosidase</fullName>
    </recommendedName>
</protein>
<evidence type="ECO:0000256" key="2">
    <source>
        <dbReference type="ARBA" id="ARBA00022679"/>
    </source>
</evidence>
<dbReference type="GO" id="GO:0016757">
    <property type="term" value="F:glycosyltransferase activity"/>
    <property type="evidence" value="ECO:0007669"/>
    <property type="project" value="UniProtKB-KW"/>
</dbReference>
<evidence type="ECO:0000313" key="4">
    <source>
        <dbReference type="Proteomes" id="UP000809243"/>
    </source>
</evidence>
<comment type="caution">
    <text evidence="3">The sequence shown here is derived from an EMBL/GenBank/DDBJ whole genome shotgun (WGS) entry which is preliminary data.</text>
</comment>
<dbReference type="PANTHER" id="PTHR34106">
    <property type="entry name" value="GLYCOSIDASE"/>
    <property type="match status" value="1"/>
</dbReference>
<dbReference type="EMBL" id="JAFGDB010000099">
    <property type="protein sequence ID" value="MBN2067906.1"/>
    <property type="molecule type" value="Genomic_DNA"/>
</dbReference>
<dbReference type="Proteomes" id="UP000809243">
    <property type="component" value="Unassembled WGS sequence"/>
</dbReference>
<organism evidence="3 4">
    <name type="scientific">Candidatus Iainarchaeum sp</name>
    <dbReference type="NCBI Taxonomy" id="3101447"/>
    <lineage>
        <taxon>Archaea</taxon>
        <taxon>Candidatus Iainarchaeota</taxon>
        <taxon>Candidatus Iainarchaeia</taxon>
        <taxon>Candidatus Iainarchaeales</taxon>
        <taxon>Candidatus Iainarchaeaceae</taxon>
        <taxon>Candidatus Iainarchaeum</taxon>
    </lineage>
</organism>
<evidence type="ECO:0000313" key="3">
    <source>
        <dbReference type="EMBL" id="MBN2067906.1"/>
    </source>
</evidence>
<dbReference type="SUPFAM" id="SSF75005">
    <property type="entry name" value="Arabinanase/levansucrase/invertase"/>
    <property type="match status" value="1"/>
</dbReference>